<proteinExistence type="predicted"/>
<dbReference type="RefSeq" id="WP_089762632.1">
    <property type="nucleotide sequence ID" value="NZ_BKAT01000018.1"/>
</dbReference>
<sequence>MNEKLTCLLIDPDNDRRNQFYMALDLLGNSKACICHNNVQSAIQYLQEHPELQPDYIFMDAPANGSTLVPSFPEALNIRSLQTTPIVWYSTSYLASSEAALKLEGFTTGLTKQSNLLQLKAQLKNLFAQDFSIEIPESKPKLRLVKYEPAYSIAKA</sequence>
<dbReference type="STRING" id="408074.SAMN05660909_02883"/>
<dbReference type="InterPro" id="IPR001789">
    <property type="entry name" value="Sig_transdc_resp-reg_receiver"/>
</dbReference>
<evidence type="ECO:0000313" key="3">
    <source>
        <dbReference type="EMBL" id="SEA66259.1"/>
    </source>
</evidence>
<feature type="domain" description="Response regulatory" evidence="2">
    <location>
        <begin position="6"/>
        <end position="127"/>
    </location>
</feature>
<accession>A0A1H4D1F4</accession>
<dbReference type="AlphaFoldDB" id="A0A1H4D1F4"/>
<dbReference type="SUPFAM" id="SSF52172">
    <property type="entry name" value="CheY-like"/>
    <property type="match status" value="1"/>
</dbReference>
<dbReference type="InterPro" id="IPR011006">
    <property type="entry name" value="CheY-like_superfamily"/>
</dbReference>
<dbReference type="EMBL" id="FNRL01000012">
    <property type="protein sequence ID" value="SEA66259.1"/>
    <property type="molecule type" value="Genomic_DNA"/>
</dbReference>
<name>A0A1H4D1F4_9BACT</name>
<evidence type="ECO:0000259" key="2">
    <source>
        <dbReference type="PROSITE" id="PS50110"/>
    </source>
</evidence>
<dbReference type="OrthoDB" id="664780at2"/>
<dbReference type="PROSITE" id="PS50110">
    <property type="entry name" value="RESPONSE_REGULATORY"/>
    <property type="match status" value="1"/>
</dbReference>
<keyword evidence="1" id="KW-0597">Phosphoprotein</keyword>
<dbReference type="Proteomes" id="UP000199656">
    <property type="component" value="Unassembled WGS sequence"/>
</dbReference>
<keyword evidence="4" id="KW-1185">Reference proteome</keyword>
<evidence type="ECO:0000256" key="1">
    <source>
        <dbReference type="PROSITE-ProRule" id="PRU00169"/>
    </source>
</evidence>
<gene>
    <name evidence="3" type="ORF">SAMN05660909_02883</name>
</gene>
<organism evidence="3 4">
    <name type="scientific">Chitinophaga terrae</name>
    <name type="common">ex Kim and Jung 2007</name>
    <dbReference type="NCBI Taxonomy" id="408074"/>
    <lineage>
        <taxon>Bacteria</taxon>
        <taxon>Pseudomonadati</taxon>
        <taxon>Bacteroidota</taxon>
        <taxon>Chitinophagia</taxon>
        <taxon>Chitinophagales</taxon>
        <taxon>Chitinophagaceae</taxon>
        <taxon>Chitinophaga</taxon>
    </lineage>
</organism>
<dbReference type="Gene3D" id="3.40.50.2300">
    <property type="match status" value="1"/>
</dbReference>
<reference evidence="4" key="1">
    <citation type="submission" date="2016-10" db="EMBL/GenBank/DDBJ databases">
        <authorList>
            <person name="Varghese N."/>
            <person name="Submissions S."/>
        </authorList>
    </citation>
    <scope>NUCLEOTIDE SEQUENCE [LARGE SCALE GENOMIC DNA]</scope>
    <source>
        <strain evidence="4">DSM 23920</strain>
    </source>
</reference>
<evidence type="ECO:0000313" key="4">
    <source>
        <dbReference type="Proteomes" id="UP000199656"/>
    </source>
</evidence>
<protein>
    <recommendedName>
        <fullName evidence="2">Response regulatory domain-containing protein</fullName>
    </recommendedName>
</protein>
<feature type="modified residue" description="4-aspartylphosphate" evidence="1">
    <location>
        <position position="60"/>
    </location>
</feature>
<dbReference type="GO" id="GO:0000160">
    <property type="term" value="P:phosphorelay signal transduction system"/>
    <property type="evidence" value="ECO:0007669"/>
    <property type="project" value="InterPro"/>
</dbReference>